<name>A0A1R4B547_9VIBR</name>
<dbReference type="RefSeq" id="WP_077314429.1">
    <property type="nucleotide sequence ID" value="NZ_AP024888.1"/>
</dbReference>
<proteinExistence type="predicted"/>
<keyword evidence="1" id="KW-1133">Transmembrane helix</keyword>
<feature type="transmembrane region" description="Helical" evidence="1">
    <location>
        <begin position="121"/>
        <end position="139"/>
    </location>
</feature>
<dbReference type="Proteomes" id="UP000189475">
    <property type="component" value="Unassembled WGS sequence"/>
</dbReference>
<accession>A0A1R4B547</accession>
<protein>
    <submittedName>
        <fullName evidence="2">Uncharacterized protein</fullName>
    </submittedName>
</protein>
<organism evidence="2 3">
    <name type="scientific">Vibrio palustris</name>
    <dbReference type="NCBI Taxonomy" id="1918946"/>
    <lineage>
        <taxon>Bacteria</taxon>
        <taxon>Pseudomonadati</taxon>
        <taxon>Pseudomonadota</taxon>
        <taxon>Gammaproteobacteria</taxon>
        <taxon>Vibrionales</taxon>
        <taxon>Vibrionaceae</taxon>
        <taxon>Vibrio</taxon>
    </lineage>
</organism>
<dbReference type="Pfam" id="PF20398">
    <property type="entry name" value="DUF6691"/>
    <property type="match status" value="1"/>
</dbReference>
<dbReference type="STRING" id="1918946.VPAL9027_02010"/>
<sequence>MNKMAFALVALISGLLFGVGMAISGMANPQIVLGFLDVFGDWDPRLIFVMGGALAVFIPAYRWLILPRTTPINSDEFCLSTKTNIDRQLISGAAIFGVGWGLAGICPGPAIASLTMGNPDVWIFVISMVIGLTLTNRLLTRNQ</sequence>
<dbReference type="InterPro" id="IPR046513">
    <property type="entry name" value="DUF6691"/>
</dbReference>
<gene>
    <name evidence="2" type="ORF">VPAL9027_02010</name>
</gene>
<evidence type="ECO:0000313" key="3">
    <source>
        <dbReference type="Proteomes" id="UP000189475"/>
    </source>
</evidence>
<keyword evidence="1" id="KW-0812">Transmembrane</keyword>
<evidence type="ECO:0000313" key="2">
    <source>
        <dbReference type="EMBL" id="SJL84030.1"/>
    </source>
</evidence>
<feature type="transmembrane region" description="Helical" evidence="1">
    <location>
        <begin position="89"/>
        <end position="115"/>
    </location>
</feature>
<evidence type="ECO:0000256" key="1">
    <source>
        <dbReference type="SAM" id="Phobius"/>
    </source>
</evidence>
<reference evidence="2 3" key="1">
    <citation type="submission" date="2017-02" db="EMBL/GenBank/DDBJ databases">
        <authorList>
            <person name="Peterson S.W."/>
        </authorList>
    </citation>
    <scope>NUCLEOTIDE SEQUENCE [LARGE SCALE GENOMIC DNA]</scope>
    <source>
        <strain evidence="2 3">CECT 9027</strain>
    </source>
</reference>
<dbReference type="EMBL" id="FUFT01000005">
    <property type="protein sequence ID" value="SJL84030.1"/>
    <property type="molecule type" value="Genomic_DNA"/>
</dbReference>
<dbReference type="OrthoDB" id="9790409at2"/>
<keyword evidence="3" id="KW-1185">Reference proteome</keyword>
<feature type="transmembrane region" description="Helical" evidence="1">
    <location>
        <begin position="46"/>
        <end position="64"/>
    </location>
</feature>
<keyword evidence="1" id="KW-0472">Membrane</keyword>
<dbReference type="AlphaFoldDB" id="A0A1R4B547"/>